<dbReference type="Gene3D" id="3.10.420.10">
    <property type="entry name" value="SecB-like"/>
    <property type="match status" value="1"/>
</dbReference>
<dbReference type="InterPro" id="IPR035958">
    <property type="entry name" value="SecB-like_sf"/>
</dbReference>
<dbReference type="EMBL" id="CU466930">
    <property type="protein sequence ID" value="CAO81345.1"/>
    <property type="molecule type" value="Genomic_DNA"/>
</dbReference>
<evidence type="ECO:0008006" key="3">
    <source>
        <dbReference type="Google" id="ProtNLM"/>
    </source>
</evidence>
<organism evidence="1 2">
    <name type="scientific">Cloacimonas acidaminovorans (strain Evry)</name>
    <dbReference type="NCBI Taxonomy" id="459349"/>
    <lineage>
        <taxon>Bacteria</taxon>
        <taxon>Pseudomonadati</taxon>
        <taxon>Candidatus Cloacimonadota</taxon>
        <taxon>Candidatus Cloacimonadia</taxon>
        <taxon>Candidatus Cloacimonadales</taxon>
        <taxon>Candidatus Cloacimonadaceae</taxon>
        <taxon>Candidatus Cloacimonas</taxon>
    </lineage>
</organism>
<reference evidence="1 2" key="1">
    <citation type="journal article" date="2008" name="J. Bacteriol.">
        <title>'Candidatus Cloacamonas acidaminovorans': genome sequence reconstruction provides a first glimpse of a new bacterial division.</title>
        <authorList>
            <person name="Pelletier E."/>
            <person name="Kreimeyer A."/>
            <person name="Bocs S."/>
            <person name="Rouy Z."/>
            <person name="Gyapay G."/>
            <person name="Chouari R."/>
            <person name="Riviere D."/>
            <person name="Ganesan A."/>
            <person name="Daegelen P."/>
            <person name="Sghir A."/>
            <person name="Cohen G.N."/>
            <person name="Medigue C."/>
            <person name="Weissenbach J."/>
            <person name="Le Paslier D."/>
        </authorList>
    </citation>
    <scope>NUCLEOTIDE SEQUENCE [LARGE SCALE GENOMIC DNA]</scope>
    <source>
        <strain evidence="2">Evry</strain>
    </source>
</reference>
<gene>
    <name evidence="1" type="ordered locus">CLOAM1495</name>
</gene>
<keyword evidence="2" id="KW-1185">Reference proteome</keyword>
<evidence type="ECO:0000313" key="1">
    <source>
        <dbReference type="EMBL" id="CAO81345.1"/>
    </source>
</evidence>
<dbReference type="SUPFAM" id="SSF54611">
    <property type="entry name" value="SecB-like"/>
    <property type="match status" value="1"/>
</dbReference>
<dbReference type="Proteomes" id="UP000002019">
    <property type="component" value="Chromosome"/>
</dbReference>
<proteinExistence type="predicted"/>
<sequence length="151" mass="17616">MIVEIRRSELQQEMFVVLDTQIYIDLPDDTKSKNIDDLDIVLKIYKNNEDDHLVRIYYEIKAKKTYPDKPGLCIRVQASGDFRIDASIDVNSIQFGQLVNFSATAITYNNIRAYLQNITSYYPVDTYILPAIDLNDLCKKYYENQKEENQG</sequence>
<dbReference type="STRING" id="459349.CLOAM1495"/>
<evidence type="ECO:0000313" key="2">
    <source>
        <dbReference type="Proteomes" id="UP000002019"/>
    </source>
</evidence>
<accession>B0VFK7</accession>
<name>B0VFK7_CLOAI</name>
<protein>
    <recommendedName>
        <fullName evidence="3">Preprotein translocase subunit SecB</fullName>
    </recommendedName>
</protein>
<dbReference type="KEGG" id="caci:CLOAM1495"/>
<dbReference type="AlphaFoldDB" id="B0VFK7"/>
<dbReference type="HOGENOM" id="CLU_1728126_0_0_0"/>